<accession>A0A815H3K6</accession>
<protein>
    <submittedName>
        <fullName evidence="1">Uncharacterized protein</fullName>
    </submittedName>
</protein>
<organism evidence="1 4">
    <name type="scientific">Rotaria magnacalcarata</name>
    <dbReference type="NCBI Taxonomy" id="392030"/>
    <lineage>
        <taxon>Eukaryota</taxon>
        <taxon>Metazoa</taxon>
        <taxon>Spiralia</taxon>
        <taxon>Gnathifera</taxon>
        <taxon>Rotifera</taxon>
        <taxon>Eurotatoria</taxon>
        <taxon>Bdelloidea</taxon>
        <taxon>Philodinida</taxon>
        <taxon>Philodinidae</taxon>
        <taxon>Rotaria</taxon>
    </lineage>
</organism>
<dbReference type="EMBL" id="CAJOBI010006787">
    <property type="protein sequence ID" value="CAF4069440.1"/>
    <property type="molecule type" value="Genomic_DNA"/>
</dbReference>
<dbReference type="Proteomes" id="UP000676336">
    <property type="component" value="Unassembled WGS sequence"/>
</dbReference>
<dbReference type="Proteomes" id="UP000663834">
    <property type="component" value="Unassembled WGS sequence"/>
</dbReference>
<dbReference type="EMBL" id="CAJOBJ010007393">
    <property type="protein sequence ID" value="CAF4084766.1"/>
    <property type="molecule type" value="Genomic_DNA"/>
</dbReference>
<proteinExistence type="predicted"/>
<evidence type="ECO:0000313" key="3">
    <source>
        <dbReference type="EMBL" id="CAF4084766.1"/>
    </source>
</evidence>
<dbReference type="EMBL" id="CAJNOW010002363">
    <property type="protein sequence ID" value="CAF1348856.1"/>
    <property type="molecule type" value="Genomic_DNA"/>
</dbReference>
<reference evidence="1" key="1">
    <citation type="submission" date="2021-02" db="EMBL/GenBank/DDBJ databases">
        <authorList>
            <person name="Nowell W R."/>
        </authorList>
    </citation>
    <scope>NUCLEOTIDE SEQUENCE</scope>
</reference>
<evidence type="ECO:0000313" key="4">
    <source>
        <dbReference type="Proteomes" id="UP000663834"/>
    </source>
</evidence>
<evidence type="ECO:0000313" key="1">
    <source>
        <dbReference type="EMBL" id="CAF1348856.1"/>
    </source>
</evidence>
<evidence type="ECO:0000313" key="2">
    <source>
        <dbReference type="EMBL" id="CAF4069440.1"/>
    </source>
</evidence>
<dbReference type="Proteomes" id="UP000681720">
    <property type="component" value="Unassembled WGS sequence"/>
</dbReference>
<gene>
    <name evidence="3" type="ORF">GIL414_LOCUS16271</name>
    <name evidence="1" type="ORF">KQP761_LOCUS7126</name>
    <name evidence="2" type="ORF">SMN809_LOCUS15657</name>
</gene>
<sequence>MPNEQIRNQLASISRALYASMEIINDKSNRERNDNLRLEIAQTYYRDELHSKKRVFTEPKKGSYPR</sequence>
<name>A0A815H3K6_9BILA</name>
<feature type="non-terminal residue" evidence="1">
    <location>
        <position position="66"/>
    </location>
</feature>
<comment type="caution">
    <text evidence="1">The sequence shown here is derived from an EMBL/GenBank/DDBJ whole genome shotgun (WGS) entry which is preliminary data.</text>
</comment>
<dbReference type="AlphaFoldDB" id="A0A815H3K6"/>